<evidence type="ECO:0008006" key="4">
    <source>
        <dbReference type="Google" id="ProtNLM"/>
    </source>
</evidence>
<evidence type="ECO:0000313" key="2">
    <source>
        <dbReference type="EMBL" id="SEK12015.1"/>
    </source>
</evidence>
<keyword evidence="1" id="KW-0472">Membrane</keyword>
<keyword evidence="1" id="KW-1133">Transmembrane helix</keyword>
<reference evidence="2 3" key="1">
    <citation type="submission" date="2016-10" db="EMBL/GenBank/DDBJ databases">
        <authorList>
            <person name="Varghese N."/>
            <person name="Submissions S."/>
        </authorList>
    </citation>
    <scope>NUCLEOTIDE SEQUENCE [LARGE SCALE GENOMIC DNA]</scope>
    <source>
        <strain evidence="2 3">LMG 22274</strain>
    </source>
</reference>
<feature type="transmembrane region" description="Helical" evidence="1">
    <location>
        <begin position="68"/>
        <end position="87"/>
    </location>
</feature>
<protein>
    <recommendedName>
        <fullName evidence="4">Transmembrane protein</fullName>
    </recommendedName>
</protein>
<name>A0AAQ1GM69_9BURK</name>
<sequence length="143" mass="15061">MNRHSSAPGPAPASASLRPLRVAIWLGLVGAPLLWVLQLALAVTLVSAACGDGIQRHADMPWPHVEGIVGVASACAFVIALALAIAAGRAWRRIVSLSPDKHDSQRFIAWCAASCSVLFLALIAFSTCVLVIAPIERLCTPFN</sequence>
<keyword evidence="1" id="KW-0812">Transmembrane</keyword>
<dbReference type="AlphaFoldDB" id="A0AAQ1GM69"/>
<accession>A0AAQ1GM69</accession>
<dbReference type="Proteomes" id="UP000183529">
    <property type="component" value="Unassembled WGS sequence"/>
</dbReference>
<feature type="transmembrane region" description="Helical" evidence="1">
    <location>
        <begin position="107"/>
        <end position="133"/>
    </location>
</feature>
<dbReference type="EMBL" id="FNZM01000021">
    <property type="protein sequence ID" value="SEK12015.1"/>
    <property type="molecule type" value="Genomic_DNA"/>
</dbReference>
<comment type="caution">
    <text evidence="2">The sequence shown here is derived from an EMBL/GenBank/DDBJ whole genome shotgun (WGS) entry which is preliminary data.</text>
</comment>
<organism evidence="2 3">
    <name type="scientific">Paraburkholderia tropica</name>
    <dbReference type="NCBI Taxonomy" id="92647"/>
    <lineage>
        <taxon>Bacteria</taxon>
        <taxon>Pseudomonadati</taxon>
        <taxon>Pseudomonadota</taxon>
        <taxon>Betaproteobacteria</taxon>
        <taxon>Burkholderiales</taxon>
        <taxon>Burkholderiaceae</taxon>
        <taxon>Paraburkholderia</taxon>
    </lineage>
</organism>
<feature type="transmembrane region" description="Helical" evidence="1">
    <location>
        <begin position="22"/>
        <end position="48"/>
    </location>
</feature>
<evidence type="ECO:0000256" key="1">
    <source>
        <dbReference type="SAM" id="Phobius"/>
    </source>
</evidence>
<proteinExistence type="predicted"/>
<evidence type="ECO:0000313" key="3">
    <source>
        <dbReference type="Proteomes" id="UP000183529"/>
    </source>
</evidence>
<gene>
    <name evidence="2" type="ORF">SAMN05216550_12169</name>
</gene>